<dbReference type="AlphaFoldDB" id="A0AA38GV59"/>
<evidence type="ECO:0000313" key="1">
    <source>
        <dbReference type="EMBL" id="KAH9327120.1"/>
    </source>
</evidence>
<comment type="caution">
    <text evidence="1">The sequence shown here is derived from an EMBL/GenBank/DDBJ whole genome shotgun (WGS) entry which is preliminary data.</text>
</comment>
<feature type="non-terminal residue" evidence="1">
    <location>
        <position position="63"/>
    </location>
</feature>
<sequence>YMYPQILVVQRCCHLALLWLRLTYIPRRLWGKPSEDLPLKQKYLAVFTVGLAQKDNVNNEISK</sequence>
<reference evidence="1 2" key="1">
    <citation type="journal article" date="2021" name="Nat. Plants">
        <title>The Taxus genome provides insights into paclitaxel biosynthesis.</title>
        <authorList>
            <person name="Xiong X."/>
            <person name="Gou J."/>
            <person name="Liao Q."/>
            <person name="Li Y."/>
            <person name="Zhou Q."/>
            <person name="Bi G."/>
            <person name="Li C."/>
            <person name="Du R."/>
            <person name="Wang X."/>
            <person name="Sun T."/>
            <person name="Guo L."/>
            <person name="Liang H."/>
            <person name="Lu P."/>
            <person name="Wu Y."/>
            <person name="Zhang Z."/>
            <person name="Ro D.K."/>
            <person name="Shang Y."/>
            <person name="Huang S."/>
            <person name="Yan J."/>
        </authorList>
    </citation>
    <scope>NUCLEOTIDE SEQUENCE [LARGE SCALE GENOMIC DNA]</scope>
    <source>
        <strain evidence="1">Ta-2019</strain>
    </source>
</reference>
<name>A0AA38GV59_TAXCH</name>
<feature type="non-terminal residue" evidence="1">
    <location>
        <position position="1"/>
    </location>
</feature>
<organism evidence="1 2">
    <name type="scientific">Taxus chinensis</name>
    <name type="common">Chinese yew</name>
    <name type="synonym">Taxus wallichiana var. chinensis</name>
    <dbReference type="NCBI Taxonomy" id="29808"/>
    <lineage>
        <taxon>Eukaryota</taxon>
        <taxon>Viridiplantae</taxon>
        <taxon>Streptophyta</taxon>
        <taxon>Embryophyta</taxon>
        <taxon>Tracheophyta</taxon>
        <taxon>Spermatophyta</taxon>
        <taxon>Pinopsida</taxon>
        <taxon>Pinidae</taxon>
        <taxon>Conifers II</taxon>
        <taxon>Cupressales</taxon>
        <taxon>Taxaceae</taxon>
        <taxon>Taxus</taxon>
    </lineage>
</organism>
<dbReference type="EMBL" id="JAHRHJ020000002">
    <property type="protein sequence ID" value="KAH9327120.1"/>
    <property type="molecule type" value="Genomic_DNA"/>
</dbReference>
<gene>
    <name evidence="1" type="ORF">KI387_007298</name>
</gene>
<protein>
    <submittedName>
        <fullName evidence="1">Uncharacterized protein</fullName>
    </submittedName>
</protein>
<accession>A0AA38GV59</accession>
<dbReference type="Proteomes" id="UP000824469">
    <property type="component" value="Unassembled WGS sequence"/>
</dbReference>
<evidence type="ECO:0000313" key="2">
    <source>
        <dbReference type="Proteomes" id="UP000824469"/>
    </source>
</evidence>
<proteinExistence type="predicted"/>
<keyword evidence="2" id="KW-1185">Reference proteome</keyword>